<dbReference type="Proteomes" id="UP000464495">
    <property type="component" value="Chromosome"/>
</dbReference>
<dbReference type="EMBL" id="CP046620">
    <property type="protein sequence ID" value="QHQ35796.1"/>
    <property type="molecule type" value="Genomic_DNA"/>
</dbReference>
<proteinExistence type="predicted"/>
<evidence type="ECO:0000313" key="3">
    <source>
        <dbReference type="Proteomes" id="UP000464495"/>
    </source>
</evidence>
<keyword evidence="1" id="KW-0472">Membrane</keyword>
<reference evidence="2 3" key="1">
    <citation type="submission" date="2019-12" db="EMBL/GenBank/DDBJ databases">
        <title>Complete genome sequence of Algicella marina strain 9Alg 56(T) isolated from the red alga Tichocarpus crinitus.</title>
        <authorList>
            <person name="Kim S.-G."/>
            <person name="Nedashkovskaya O.I."/>
        </authorList>
    </citation>
    <scope>NUCLEOTIDE SEQUENCE [LARGE SCALE GENOMIC DNA]</scope>
    <source>
        <strain evidence="2 3">9Alg 56</strain>
    </source>
</reference>
<sequence>MTARPPARPRHASLWHMVLAPVIWALHFAAIYGVTAIACAKADATDTARWTIFALSALALAGIALNAWRAWVQWDYPSDQNYVHDAPTAEHRREFLGHAGFLLSVVSAIGVVFATLPAVLIRSCL</sequence>
<feature type="transmembrane region" description="Helical" evidence="1">
    <location>
        <begin position="14"/>
        <end position="38"/>
    </location>
</feature>
<feature type="transmembrane region" description="Helical" evidence="1">
    <location>
        <begin position="50"/>
        <end position="71"/>
    </location>
</feature>
<organism evidence="2 3">
    <name type="scientific">Algicella marina</name>
    <dbReference type="NCBI Taxonomy" id="2683284"/>
    <lineage>
        <taxon>Bacteria</taxon>
        <taxon>Pseudomonadati</taxon>
        <taxon>Pseudomonadota</taxon>
        <taxon>Alphaproteobacteria</taxon>
        <taxon>Rhodobacterales</taxon>
        <taxon>Paracoccaceae</taxon>
        <taxon>Algicella</taxon>
    </lineage>
</organism>
<gene>
    <name evidence="2" type="ORF">GO499_11735</name>
</gene>
<evidence type="ECO:0008006" key="4">
    <source>
        <dbReference type="Google" id="ProtNLM"/>
    </source>
</evidence>
<accession>A0A6P1T2V5</accession>
<evidence type="ECO:0000313" key="2">
    <source>
        <dbReference type="EMBL" id="QHQ35796.1"/>
    </source>
</evidence>
<dbReference type="AlphaFoldDB" id="A0A6P1T2V5"/>
<protein>
    <recommendedName>
        <fullName evidence="4">Transmembrane protein</fullName>
    </recommendedName>
</protein>
<evidence type="ECO:0000256" key="1">
    <source>
        <dbReference type="SAM" id="Phobius"/>
    </source>
</evidence>
<name>A0A6P1T2V5_9RHOB</name>
<dbReference type="KEGG" id="amaq:GO499_11735"/>
<keyword evidence="3" id="KW-1185">Reference proteome</keyword>
<keyword evidence="1" id="KW-0812">Transmembrane</keyword>
<keyword evidence="1" id="KW-1133">Transmembrane helix</keyword>
<feature type="transmembrane region" description="Helical" evidence="1">
    <location>
        <begin position="101"/>
        <end position="121"/>
    </location>
</feature>
<dbReference type="RefSeq" id="WP_161862355.1">
    <property type="nucleotide sequence ID" value="NZ_CP046620.1"/>
</dbReference>